<dbReference type="AlphaFoldDB" id="U6M9C5"/>
<dbReference type="Proteomes" id="UP000030763">
    <property type="component" value="Unassembled WGS sequence"/>
</dbReference>
<dbReference type="VEuPathDB" id="ToxoDB:EMWEY_00035170"/>
<reference evidence="1" key="1">
    <citation type="submission" date="2013-10" db="EMBL/GenBank/DDBJ databases">
        <title>Genomic analysis of the causative agents of coccidiosis in chickens.</title>
        <authorList>
            <person name="Reid A.J."/>
            <person name="Blake D."/>
            <person name="Billington K."/>
            <person name="Browne H."/>
            <person name="Dunn M."/>
            <person name="Hung S."/>
            <person name="Kawahara F."/>
            <person name="Miranda-Saavedra D."/>
            <person name="Mourier T."/>
            <person name="Nagra H."/>
            <person name="Otto T.D."/>
            <person name="Rawlings N."/>
            <person name="Sanchez A."/>
            <person name="Sanders M."/>
            <person name="Subramaniam C."/>
            <person name="Tay Y."/>
            <person name="Dear P."/>
            <person name="Doerig C."/>
            <person name="Gruber A."/>
            <person name="Parkinson J."/>
            <person name="Shirley M."/>
            <person name="Wan K.L."/>
            <person name="Berriman M."/>
            <person name="Tomley F."/>
            <person name="Pain A."/>
        </authorList>
    </citation>
    <scope>NUCLEOTIDE SEQUENCE [LARGE SCALE GENOMIC DNA]</scope>
    <source>
        <strain evidence="1">Weybridge</strain>
    </source>
</reference>
<organism evidence="1 2">
    <name type="scientific">Eimeria maxima</name>
    <name type="common">Coccidian parasite</name>
    <dbReference type="NCBI Taxonomy" id="5804"/>
    <lineage>
        <taxon>Eukaryota</taxon>
        <taxon>Sar</taxon>
        <taxon>Alveolata</taxon>
        <taxon>Apicomplexa</taxon>
        <taxon>Conoidasida</taxon>
        <taxon>Coccidia</taxon>
        <taxon>Eucoccidiorida</taxon>
        <taxon>Eimeriorina</taxon>
        <taxon>Eimeriidae</taxon>
        <taxon>Eimeria</taxon>
    </lineage>
</organism>
<proteinExistence type="predicted"/>
<dbReference type="GeneID" id="25337503"/>
<evidence type="ECO:0000313" key="2">
    <source>
        <dbReference type="Proteomes" id="UP000030763"/>
    </source>
</evidence>
<dbReference type="EMBL" id="HG721936">
    <property type="protein sequence ID" value="CDJ60827.1"/>
    <property type="molecule type" value="Genomic_DNA"/>
</dbReference>
<evidence type="ECO:0000313" key="1">
    <source>
        <dbReference type="EMBL" id="CDJ60827.1"/>
    </source>
</evidence>
<gene>
    <name evidence="1" type="ORF">EMWEY_00035170</name>
</gene>
<reference evidence="1" key="2">
    <citation type="submission" date="2013-10" db="EMBL/GenBank/DDBJ databases">
        <authorList>
            <person name="Aslett M."/>
        </authorList>
    </citation>
    <scope>NUCLEOTIDE SEQUENCE [LARGE SCALE GENOMIC DNA]</scope>
    <source>
        <strain evidence="1">Weybridge</strain>
    </source>
</reference>
<sequence length="160" mass="18010">MCKKTKGRQRNSSSWGPRPPVVLPYWELKVSGKPENMEFQPNRVGTRSSNNFYHQSSSACGVFAFKFDIAEEIRGQRHGSERLHRQRWWVAVAAVAPITRQNTAVEGEVGDSIILREEGPLMVLPRLEEGARMVLARREGGVAQTIPPNAGHFMKKKTIV</sequence>
<dbReference type="RefSeq" id="XP_013337477.1">
    <property type="nucleotide sequence ID" value="XM_013482023.1"/>
</dbReference>
<protein>
    <submittedName>
        <fullName evidence="1">Uncharacterized protein</fullName>
    </submittedName>
</protein>
<keyword evidence="2" id="KW-1185">Reference proteome</keyword>
<accession>U6M9C5</accession>
<name>U6M9C5_EIMMA</name>